<dbReference type="InterPro" id="IPR006551">
    <property type="entry name" value="Polynucleotide_phosphatase"/>
</dbReference>
<dbReference type="PANTHER" id="PTHR12083">
    <property type="entry name" value="BIFUNCTIONAL POLYNUCLEOTIDE PHOSPHATASE/KINASE"/>
    <property type="match status" value="1"/>
</dbReference>
<dbReference type="InterPro" id="IPR027417">
    <property type="entry name" value="P-loop_NTPase"/>
</dbReference>
<name>A0A163GYJ6_DIDRA</name>
<dbReference type="InterPro" id="IPR023214">
    <property type="entry name" value="HAD_sf"/>
</dbReference>
<organism evidence="2 3">
    <name type="scientific">Didymella rabiei</name>
    <name type="common">Chickpea ascochyta blight fungus</name>
    <name type="synonym">Mycosphaerella rabiei</name>
    <dbReference type="NCBI Taxonomy" id="5454"/>
    <lineage>
        <taxon>Eukaryota</taxon>
        <taxon>Fungi</taxon>
        <taxon>Dikarya</taxon>
        <taxon>Ascomycota</taxon>
        <taxon>Pezizomycotina</taxon>
        <taxon>Dothideomycetes</taxon>
        <taxon>Pleosporomycetidae</taxon>
        <taxon>Pleosporales</taxon>
        <taxon>Pleosporineae</taxon>
        <taxon>Didymellaceae</taxon>
        <taxon>Ascochyta</taxon>
    </lineage>
</organism>
<dbReference type="GO" id="GO:0046403">
    <property type="term" value="F:polynucleotide 3'-phosphatase activity"/>
    <property type="evidence" value="ECO:0007669"/>
    <property type="project" value="EnsemblFungi"/>
</dbReference>
<evidence type="ECO:0000313" key="3">
    <source>
        <dbReference type="Proteomes" id="UP000076837"/>
    </source>
</evidence>
<dbReference type="Proteomes" id="UP000076837">
    <property type="component" value="Unassembled WGS sequence"/>
</dbReference>
<dbReference type="InterPro" id="IPR013954">
    <property type="entry name" value="PNK3P"/>
</dbReference>
<dbReference type="GO" id="GO:0005634">
    <property type="term" value="C:nucleus"/>
    <property type="evidence" value="ECO:0007669"/>
    <property type="project" value="EnsemblFungi"/>
</dbReference>
<dbReference type="Pfam" id="PF08645">
    <property type="entry name" value="PNK3P"/>
    <property type="match status" value="1"/>
</dbReference>
<dbReference type="GO" id="GO:0000012">
    <property type="term" value="P:single strand break repair"/>
    <property type="evidence" value="ECO:0007669"/>
    <property type="project" value="EnsemblFungi"/>
</dbReference>
<comment type="caution">
    <text evidence="2">The sequence shown here is derived from an EMBL/GenBank/DDBJ whole genome shotgun (WGS) entry which is preliminary data.</text>
</comment>
<dbReference type="InterPro" id="IPR006549">
    <property type="entry name" value="HAD-SF_hydro_IIIA"/>
</dbReference>
<dbReference type="Gene3D" id="3.40.50.300">
    <property type="entry name" value="P-loop containing nucleotide triphosphate hydrolases"/>
    <property type="match status" value="1"/>
</dbReference>
<sequence>MRKRPSSGEKQVSPPPAKRRQQSHTTNKAVASFFTPASKKEPETMTWRVVKDSLLVGRYNASSTAPLASTAKRRVAAFDFDSTLVTTASGKKFGRDASDWKWWHSSVPGALRKLHEDGFLLAVMSNQGGISLKSDPKTVKSDQKRLADFKGKVSAVLSQLSLPVTVYAATGRDGYRKPRVGMWVELLDDHDLDGMEAVDLENSFFVGDAGGREAVAGISVNDHSCVDRDFAANVGLPFHTPEEYFLQQSPSPFGRSFDPTTFTNKLVDNPRPADPIITKTDVLEIVLLVGSPGAGKSSFYWKHLQPLGYARVNQDILKTVSASASFTCMITRAVPPVGALSNSLKQREKCVKAATALIEEGTSVVVDNTNADQDVRAVWVNLAKKHSMPIRCILFTASAKLCEHNDTFRALNLGPEANPENRTMLPKIAFTSFASRHRAPKLEEGFQEIIKVDFAFTGSDEQRELWSKYWV</sequence>
<protein>
    <submittedName>
        <fullName evidence="2">Uncharacterized protein</fullName>
    </submittedName>
</protein>
<dbReference type="GO" id="GO:0003690">
    <property type="term" value="F:double-stranded DNA binding"/>
    <property type="evidence" value="ECO:0007669"/>
    <property type="project" value="TreeGrafter"/>
</dbReference>
<proteinExistence type="predicted"/>
<dbReference type="GO" id="GO:0046404">
    <property type="term" value="F:ATP-dependent polydeoxyribonucleotide 5'-hydroxyl-kinase activity"/>
    <property type="evidence" value="ECO:0007669"/>
    <property type="project" value="EnsemblFungi"/>
</dbReference>
<gene>
    <name evidence="2" type="ORF">ST47_g3788</name>
</gene>
<dbReference type="FunFam" id="3.40.50.1000:FF:000078">
    <property type="entry name" value="Bifunctional polynucleotide phosphatase/kinase"/>
    <property type="match status" value="1"/>
</dbReference>
<dbReference type="NCBIfam" id="TIGR01662">
    <property type="entry name" value="HAD-SF-IIIA"/>
    <property type="match status" value="1"/>
</dbReference>
<evidence type="ECO:0000313" key="2">
    <source>
        <dbReference type="EMBL" id="KZM25067.1"/>
    </source>
</evidence>
<evidence type="ECO:0000256" key="1">
    <source>
        <dbReference type="SAM" id="MobiDB-lite"/>
    </source>
</evidence>
<dbReference type="InterPro" id="IPR036412">
    <property type="entry name" value="HAD-like_sf"/>
</dbReference>
<dbReference type="GO" id="GO:0006284">
    <property type="term" value="P:base-excision repair"/>
    <property type="evidence" value="ECO:0007669"/>
    <property type="project" value="EnsemblFungi"/>
</dbReference>
<keyword evidence="3" id="KW-1185">Reference proteome</keyword>
<dbReference type="Pfam" id="PF13671">
    <property type="entry name" value="AAA_33"/>
    <property type="match status" value="1"/>
</dbReference>
<dbReference type="OrthoDB" id="19045at2759"/>
<reference evidence="2 3" key="1">
    <citation type="journal article" date="2016" name="Sci. Rep.">
        <title>Draft genome sequencing and secretome analysis of fungal phytopathogen Ascochyta rabiei provides insight into the necrotrophic effector repertoire.</title>
        <authorList>
            <person name="Verma S."/>
            <person name="Gazara R.K."/>
            <person name="Nizam S."/>
            <person name="Parween S."/>
            <person name="Chattopadhyay D."/>
            <person name="Verma P.K."/>
        </authorList>
    </citation>
    <scope>NUCLEOTIDE SEQUENCE [LARGE SCALE GENOMIC DNA]</scope>
    <source>
        <strain evidence="2 3">ArDII</strain>
    </source>
</reference>
<dbReference type="SUPFAM" id="SSF56784">
    <property type="entry name" value="HAD-like"/>
    <property type="match status" value="1"/>
</dbReference>
<dbReference type="AlphaFoldDB" id="A0A163GYJ6"/>
<feature type="region of interest" description="Disordered" evidence="1">
    <location>
        <begin position="1"/>
        <end position="30"/>
    </location>
</feature>
<dbReference type="SUPFAM" id="SSF52540">
    <property type="entry name" value="P-loop containing nucleoside triphosphate hydrolases"/>
    <property type="match status" value="1"/>
</dbReference>
<dbReference type="Gene3D" id="3.40.50.1000">
    <property type="entry name" value="HAD superfamily/HAD-like"/>
    <property type="match status" value="1"/>
</dbReference>
<dbReference type="PANTHER" id="PTHR12083:SF9">
    <property type="entry name" value="BIFUNCTIONAL POLYNUCLEOTIDE PHOSPHATASE_KINASE"/>
    <property type="match status" value="1"/>
</dbReference>
<dbReference type="STRING" id="5454.A0A163GYJ6"/>
<dbReference type="EMBL" id="JYNV01000142">
    <property type="protein sequence ID" value="KZM25067.1"/>
    <property type="molecule type" value="Genomic_DNA"/>
</dbReference>
<dbReference type="NCBIfam" id="TIGR01664">
    <property type="entry name" value="DNA-3'-Pase"/>
    <property type="match status" value="1"/>
</dbReference>
<accession>A0A163GYJ6</accession>